<keyword evidence="10" id="KW-1185">Reference proteome</keyword>
<comment type="subcellular location">
    <subcellularLocation>
        <location evidence="1 8">Cell membrane</location>
        <topology evidence="1 8">Multi-pass membrane protein</topology>
    </subcellularLocation>
</comment>
<dbReference type="EMBL" id="CP090569">
    <property type="protein sequence ID" value="USF86896.1"/>
    <property type="molecule type" value="Genomic_DNA"/>
</dbReference>
<accession>A0A9J6ZW69</accession>
<protein>
    <recommendedName>
        <fullName evidence="8">Probable membrane transporter protein</fullName>
    </recommendedName>
</protein>
<feature type="transmembrane region" description="Helical" evidence="8">
    <location>
        <begin position="194"/>
        <end position="212"/>
    </location>
</feature>
<name>A0A9J6ZW69_9GAMM</name>
<gene>
    <name evidence="9" type="ORF">L0Y14_12220</name>
</gene>
<feature type="transmembrane region" description="Helical" evidence="8">
    <location>
        <begin position="43"/>
        <end position="61"/>
    </location>
</feature>
<evidence type="ECO:0000256" key="2">
    <source>
        <dbReference type="ARBA" id="ARBA00009142"/>
    </source>
</evidence>
<evidence type="ECO:0000256" key="1">
    <source>
        <dbReference type="ARBA" id="ARBA00004651"/>
    </source>
</evidence>
<organism evidence="9 10">
    <name type="scientific">Candidatus Endoriftia persephonae</name>
    <dbReference type="NCBI Taxonomy" id="393765"/>
    <lineage>
        <taxon>Bacteria</taxon>
        <taxon>Pseudomonadati</taxon>
        <taxon>Pseudomonadota</taxon>
        <taxon>Gammaproteobacteria</taxon>
        <taxon>Chromatiales</taxon>
        <taxon>Sedimenticolaceae</taxon>
        <taxon>Candidatus Endoriftia</taxon>
    </lineage>
</organism>
<evidence type="ECO:0000313" key="10">
    <source>
        <dbReference type="Proteomes" id="UP001056649"/>
    </source>
</evidence>
<keyword evidence="5 8" id="KW-0812">Transmembrane</keyword>
<dbReference type="PANTHER" id="PTHR30269">
    <property type="entry name" value="TRANSMEMBRANE PROTEIN YFCA"/>
    <property type="match status" value="1"/>
</dbReference>
<keyword evidence="7 8" id="KW-0472">Membrane</keyword>
<keyword evidence="4 8" id="KW-1003">Cell membrane</keyword>
<dbReference type="InterPro" id="IPR002781">
    <property type="entry name" value="TM_pro_TauE-like"/>
</dbReference>
<feature type="transmembrane region" description="Helical" evidence="8">
    <location>
        <begin position="224"/>
        <end position="244"/>
    </location>
</feature>
<proteinExistence type="inferred from homology"/>
<keyword evidence="6 8" id="KW-1133">Transmembrane helix</keyword>
<evidence type="ECO:0000256" key="7">
    <source>
        <dbReference type="ARBA" id="ARBA00023136"/>
    </source>
</evidence>
<feature type="transmembrane region" description="Helical" evidence="8">
    <location>
        <begin position="95"/>
        <end position="113"/>
    </location>
</feature>
<reference evidence="9" key="1">
    <citation type="journal article" date="2022" name="Mol. Ecol. Resour.">
        <title>The complete and closed genome of the facultative generalist Candidatus Endoriftia persephone from deep-sea hydrothermal vents.</title>
        <authorList>
            <person name="de Oliveira A.L."/>
            <person name="Srivastava A."/>
            <person name="Espada-Hinojosa S."/>
            <person name="Bright M."/>
        </authorList>
    </citation>
    <scope>NUCLEOTIDE SEQUENCE</scope>
    <source>
        <strain evidence="9">Tica-EPR-9o50.N</strain>
    </source>
</reference>
<evidence type="ECO:0000256" key="3">
    <source>
        <dbReference type="ARBA" id="ARBA00022448"/>
    </source>
</evidence>
<sequence length="246" mass="26033">MELPLAIAAITALAGLVQGLSGFGSALVAVPLMSLLLPMEQVVPLMVLLGIGMSSLNLLHLRRSLSLKPVLPLIGGYLLGTPLGLYFLIDAPEVWVKLTLGLFLSGYAALSLAGRTLQPAWLRYHPIGIGTGSGALGAAFSTNGPPVILHVAAQQWSADQQKAALSLFFVAAGLITASAHGISGLLNLKVAEQALMALPMLITGTWLGITLYRRLDDHNYRRLTFLLVLAMGLLMSAGAIEMLYQR</sequence>
<evidence type="ECO:0000313" key="9">
    <source>
        <dbReference type="EMBL" id="USF86896.1"/>
    </source>
</evidence>
<feature type="transmembrane region" description="Helical" evidence="8">
    <location>
        <begin position="163"/>
        <end position="182"/>
    </location>
</feature>
<dbReference type="KEGG" id="eps:L0Y14_12220"/>
<evidence type="ECO:0000256" key="4">
    <source>
        <dbReference type="ARBA" id="ARBA00022475"/>
    </source>
</evidence>
<feature type="transmembrane region" description="Helical" evidence="8">
    <location>
        <begin position="70"/>
        <end position="89"/>
    </location>
</feature>
<dbReference type="InterPro" id="IPR052017">
    <property type="entry name" value="TSUP"/>
</dbReference>
<evidence type="ECO:0000256" key="8">
    <source>
        <dbReference type="RuleBase" id="RU363041"/>
    </source>
</evidence>
<comment type="similarity">
    <text evidence="2 8">Belongs to the 4-toluene sulfonate uptake permease (TSUP) (TC 2.A.102) family.</text>
</comment>
<evidence type="ECO:0000256" key="5">
    <source>
        <dbReference type="ARBA" id="ARBA00022692"/>
    </source>
</evidence>
<dbReference type="Proteomes" id="UP001056649">
    <property type="component" value="Chromosome"/>
</dbReference>
<dbReference type="RefSeq" id="WP_005959711.1">
    <property type="nucleotide sequence ID" value="NZ_CP090569.1"/>
</dbReference>
<evidence type="ECO:0000256" key="6">
    <source>
        <dbReference type="ARBA" id="ARBA00022989"/>
    </source>
</evidence>
<dbReference type="Pfam" id="PF01925">
    <property type="entry name" value="TauE"/>
    <property type="match status" value="1"/>
</dbReference>
<dbReference type="PANTHER" id="PTHR30269:SF37">
    <property type="entry name" value="MEMBRANE TRANSPORTER PROTEIN"/>
    <property type="match status" value="1"/>
</dbReference>
<dbReference type="AlphaFoldDB" id="A0A9J6ZW69"/>
<dbReference type="GO" id="GO:0005886">
    <property type="term" value="C:plasma membrane"/>
    <property type="evidence" value="ECO:0007669"/>
    <property type="project" value="UniProtKB-SubCell"/>
</dbReference>
<keyword evidence="3" id="KW-0813">Transport</keyword>